<gene>
    <name evidence="2" type="ORF">APZ42_029792</name>
</gene>
<dbReference type="AlphaFoldDB" id="A0A164PBQ2"/>
<feature type="region of interest" description="Disordered" evidence="1">
    <location>
        <begin position="41"/>
        <end position="70"/>
    </location>
</feature>
<name>A0A164PBQ2_9CRUS</name>
<protein>
    <submittedName>
        <fullName evidence="2">Uncharacterized protein</fullName>
    </submittedName>
</protein>
<keyword evidence="3" id="KW-1185">Reference proteome</keyword>
<evidence type="ECO:0000313" key="2">
    <source>
        <dbReference type="EMBL" id="KZS06685.1"/>
    </source>
</evidence>
<accession>A0A164PBQ2</accession>
<proteinExistence type="predicted"/>
<sequence>MINIVGIFDSNTSALALFVRAQSGRCSTTTIRKNKIKLRARKPPKNITDGRERERKRERERRIRKKTWRM</sequence>
<evidence type="ECO:0000313" key="3">
    <source>
        <dbReference type="Proteomes" id="UP000076858"/>
    </source>
</evidence>
<organism evidence="2 3">
    <name type="scientific">Daphnia magna</name>
    <dbReference type="NCBI Taxonomy" id="35525"/>
    <lineage>
        <taxon>Eukaryota</taxon>
        <taxon>Metazoa</taxon>
        <taxon>Ecdysozoa</taxon>
        <taxon>Arthropoda</taxon>
        <taxon>Crustacea</taxon>
        <taxon>Branchiopoda</taxon>
        <taxon>Diplostraca</taxon>
        <taxon>Cladocera</taxon>
        <taxon>Anomopoda</taxon>
        <taxon>Daphniidae</taxon>
        <taxon>Daphnia</taxon>
    </lineage>
</organism>
<dbReference type="EMBL" id="LRGB01002648">
    <property type="protein sequence ID" value="KZS06685.1"/>
    <property type="molecule type" value="Genomic_DNA"/>
</dbReference>
<reference evidence="2 3" key="1">
    <citation type="submission" date="2016-03" db="EMBL/GenBank/DDBJ databases">
        <title>EvidentialGene: Evidence-directed Construction of Genes on Genomes.</title>
        <authorList>
            <person name="Gilbert D.G."/>
            <person name="Choi J.-H."/>
            <person name="Mockaitis K."/>
            <person name="Colbourne J."/>
            <person name="Pfrender M."/>
        </authorList>
    </citation>
    <scope>NUCLEOTIDE SEQUENCE [LARGE SCALE GENOMIC DNA]</scope>
    <source>
        <strain evidence="2 3">Xinb3</strain>
        <tissue evidence="2">Complete organism</tissue>
    </source>
</reference>
<feature type="compositionally biased region" description="Basic and acidic residues" evidence="1">
    <location>
        <begin position="48"/>
        <end position="61"/>
    </location>
</feature>
<dbReference type="Proteomes" id="UP000076858">
    <property type="component" value="Unassembled WGS sequence"/>
</dbReference>
<comment type="caution">
    <text evidence="2">The sequence shown here is derived from an EMBL/GenBank/DDBJ whole genome shotgun (WGS) entry which is preliminary data.</text>
</comment>
<evidence type="ECO:0000256" key="1">
    <source>
        <dbReference type="SAM" id="MobiDB-lite"/>
    </source>
</evidence>